<feature type="region of interest" description="Disordered" evidence="1">
    <location>
        <begin position="92"/>
        <end position="124"/>
    </location>
</feature>
<dbReference type="AlphaFoldDB" id="A0A2M9C7S9"/>
<evidence type="ECO:0008006" key="5">
    <source>
        <dbReference type="Google" id="ProtNLM"/>
    </source>
</evidence>
<gene>
    <name evidence="3" type="ORF">CLV73_0858</name>
</gene>
<evidence type="ECO:0000256" key="1">
    <source>
        <dbReference type="SAM" id="MobiDB-lite"/>
    </source>
</evidence>
<name>A0A2M9C7S9_9FLAO</name>
<dbReference type="Proteomes" id="UP000228740">
    <property type="component" value="Unassembled WGS sequence"/>
</dbReference>
<evidence type="ECO:0000313" key="4">
    <source>
        <dbReference type="Proteomes" id="UP000228740"/>
    </source>
</evidence>
<organism evidence="3 4">
    <name type="scientific">Chryseobacterium geocarposphaerae</name>
    <dbReference type="NCBI Taxonomy" id="1416776"/>
    <lineage>
        <taxon>Bacteria</taxon>
        <taxon>Pseudomonadati</taxon>
        <taxon>Bacteroidota</taxon>
        <taxon>Flavobacteriia</taxon>
        <taxon>Flavobacteriales</taxon>
        <taxon>Weeksellaceae</taxon>
        <taxon>Chryseobacterium group</taxon>
        <taxon>Chryseobacterium</taxon>
    </lineage>
</organism>
<dbReference type="OrthoDB" id="963096at2"/>
<reference evidence="3 4" key="1">
    <citation type="submission" date="2017-11" db="EMBL/GenBank/DDBJ databases">
        <title>Genomic Encyclopedia of Archaeal and Bacterial Type Strains, Phase II (KMG-II): From Individual Species to Whole Genera.</title>
        <authorList>
            <person name="Goeker M."/>
        </authorList>
    </citation>
    <scope>NUCLEOTIDE SEQUENCE [LARGE SCALE GENOMIC DNA]</scope>
    <source>
        <strain evidence="3 4">DSM 27617</strain>
    </source>
</reference>
<proteinExistence type="predicted"/>
<dbReference type="PROSITE" id="PS51257">
    <property type="entry name" value="PROKAR_LIPOPROTEIN"/>
    <property type="match status" value="1"/>
</dbReference>
<comment type="caution">
    <text evidence="3">The sequence shown here is derived from an EMBL/GenBank/DDBJ whole genome shotgun (WGS) entry which is preliminary data.</text>
</comment>
<dbReference type="RefSeq" id="WP_100375614.1">
    <property type="nucleotide sequence ID" value="NZ_PGFD01000001.1"/>
</dbReference>
<keyword evidence="4" id="KW-1185">Reference proteome</keyword>
<accession>A0A2M9C7S9</accession>
<feature type="compositionally biased region" description="Polar residues" evidence="1">
    <location>
        <begin position="103"/>
        <end position="117"/>
    </location>
</feature>
<keyword evidence="2" id="KW-0732">Signal</keyword>
<feature type="chain" id="PRO_5014637629" description="Lipoprotein" evidence="2">
    <location>
        <begin position="20"/>
        <end position="124"/>
    </location>
</feature>
<feature type="signal peptide" evidence="2">
    <location>
        <begin position="1"/>
        <end position="19"/>
    </location>
</feature>
<protein>
    <recommendedName>
        <fullName evidence="5">Lipoprotein</fullName>
    </recommendedName>
</protein>
<dbReference type="EMBL" id="PGFD01000001">
    <property type="protein sequence ID" value="PJJ66864.1"/>
    <property type="molecule type" value="Genomic_DNA"/>
</dbReference>
<sequence>MKKLFFLLLTAFLFIGCNSDDDSIYDFIGTWHGTYEGSDKGVWNIVVADDGKVTGTMHSDVNQENYNISGNVSSSGDINAVVGLPSDGEFRGNLTTDKKGSGTWVNSVPTPGRSGTWQGEKDKN</sequence>
<evidence type="ECO:0000256" key="2">
    <source>
        <dbReference type="SAM" id="SignalP"/>
    </source>
</evidence>
<evidence type="ECO:0000313" key="3">
    <source>
        <dbReference type="EMBL" id="PJJ66864.1"/>
    </source>
</evidence>